<dbReference type="RefSeq" id="WP_150637287.1">
    <property type="nucleotide sequence ID" value="NZ_CABVHP010000003.1"/>
</dbReference>
<dbReference type="EMBL" id="CABVHP010000003">
    <property type="protein sequence ID" value="VVN83753.1"/>
    <property type="molecule type" value="Genomic_DNA"/>
</dbReference>
<dbReference type="OrthoDB" id="363206at2"/>
<proteinExistence type="predicted"/>
<gene>
    <name evidence="1" type="ORF">PS704_01304</name>
</gene>
<evidence type="ECO:0000313" key="1">
    <source>
        <dbReference type="EMBL" id="VVN83753.1"/>
    </source>
</evidence>
<dbReference type="AlphaFoldDB" id="A0A5E7BF37"/>
<protein>
    <submittedName>
        <fullName evidence="1">Uncharacterized protein</fullName>
    </submittedName>
</protein>
<sequence length="150" mass="17111">MNAFPKELPLPLRSGYGFEPSNNIIRTDMESGRARQRIAFTKVPTSNNLSWIFDPSQALLFEAWAVQVAKAQWFTMKLKTPLGLLEYEARFTESPAGPVLVGQDGWQYSARVELKERPMLEDGWVEYLPEYILLADIFDLAVNREWPAGS</sequence>
<reference evidence="1 2" key="1">
    <citation type="submission" date="2019-09" db="EMBL/GenBank/DDBJ databases">
        <authorList>
            <person name="Chandra G."/>
            <person name="Truman W A."/>
        </authorList>
    </citation>
    <scope>NUCLEOTIDE SEQUENCE [LARGE SCALE GENOMIC DNA]</scope>
    <source>
        <strain evidence="1">PS704</strain>
    </source>
</reference>
<dbReference type="Proteomes" id="UP000326557">
    <property type="component" value="Unassembled WGS sequence"/>
</dbReference>
<evidence type="ECO:0000313" key="2">
    <source>
        <dbReference type="Proteomes" id="UP000326557"/>
    </source>
</evidence>
<accession>A0A5E7BF37</accession>
<name>A0A5E7BF37_PSEFL</name>
<organism evidence="1 2">
    <name type="scientific">Pseudomonas fluorescens</name>
    <dbReference type="NCBI Taxonomy" id="294"/>
    <lineage>
        <taxon>Bacteria</taxon>
        <taxon>Pseudomonadati</taxon>
        <taxon>Pseudomonadota</taxon>
        <taxon>Gammaproteobacteria</taxon>
        <taxon>Pseudomonadales</taxon>
        <taxon>Pseudomonadaceae</taxon>
        <taxon>Pseudomonas</taxon>
    </lineage>
</organism>